<protein>
    <submittedName>
        <fullName evidence="2">Uncharacterized protein</fullName>
    </submittedName>
</protein>
<name>H0JTD7_9NOCA</name>
<evidence type="ECO:0000256" key="1">
    <source>
        <dbReference type="SAM" id="MobiDB-lite"/>
    </source>
</evidence>
<sequence length="67" mass="7132">MASIMRRWSTISGRIDTVSLAGIGTLRRAVGGREPCARAGRRRPRTVRSGELSLVRPSGGRPVGTGD</sequence>
<comment type="caution">
    <text evidence="2">The sequence shown here is derived from an EMBL/GenBank/DDBJ whole genome shotgun (WGS) entry which is preliminary data.</text>
</comment>
<accession>H0JTD7</accession>
<gene>
    <name evidence="2" type="ORF">AK37_14763</name>
</gene>
<evidence type="ECO:0000313" key="2">
    <source>
        <dbReference type="EMBL" id="EHK82814.1"/>
    </source>
</evidence>
<dbReference type="AlphaFoldDB" id="H0JTD7"/>
<dbReference type="Proteomes" id="UP000005064">
    <property type="component" value="Unassembled WGS sequence"/>
</dbReference>
<reference evidence="2 3" key="1">
    <citation type="submission" date="2011-12" db="EMBL/GenBank/DDBJ databases">
        <authorList>
            <person name="Kriszt B."/>
            <person name="Tancsics A."/>
            <person name="Cserhati M."/>
            <person name="Toth A."/>
            <person name="Nagy I."/>
            <person name="Horvath B."/>
            <person name="Tamura T."/>
            <person name="Kukolya J."/>
            <person name="Szoboszlay S."/>
        </authorList>
    </citation>
    <scope>NUCLEOTIDE SEQUENCE [LARGE SCALE GENOMIC DNA]</scope>
    <source>
        <strain evidence="2 3">AK37</strain>
    </source>
</reference>
<proteinExistence type="predicted"/>
<dbReference type="EMBL" id="AHBW01000045">
    <property type="protein sequence ID" value="EHK82814.1"/>
    <property type="molecule type" value="Genomic_DNA"/>
</dbReference>
<organism evidence="2 3">
    <name type="scientific">Rhodococcus pyridinivorans AK37</name>
    <dbReference type="NCBI Taxonomy" id="1114960"/>
    <lineage>
        <taxon>Bacteria</taxon>
        <taxon>Bacillati</taxon>
        <taxon>Actinomycetota</taxon>
        <taxon>Actinomycetes</taxon>
        <taxon>Mycobacteriales</taxon>
        <taxon>Nocardiaceae</taxon>
        <taxon>Rhodococcus</taxon>
    </lineage>
</organism>
<evidence type="ECO:0000313" key="3">
    <source>
        <dbReference type="Proteomes" id="UP000005064"/>
    </source>
</evidence>
<feature type="region of interest" description="Disordered" evidence="1">
    <location>
        <begin position="34"/>
        <end position="67"/>
    </location>
</feature>
<dbReference type="PATRIC" id="fig|1114960.4.peg.3006"/>